<evidence type="ECO:0000313" key="2">
    <source>
        <dbReference type="Proteomes" id="UP000314294"/>
    </source>
</evidence>
<keyword evidence="2" id="KW-1185">Reference proteome</keyword>
<reference evidence="1 2" key="1">
    <citation type="submission" date="2019-03" db="EMBL/GenBank/DDBJ databases">
        <title>First draft genome of Liparis tanakae, snailfish: a comprehensive survey of snailfish specific genes.</title>
        <authorList>
            <person name="Kim W."/>
            <person name="Song I."/>
            <person name="Jeong J.-H."/>
            <person name="Kim D."/>
            <person name="Kim S."/>
            <person name="Ryu S."/>
            <person name="Song J.Y."/>
            <person name="Lee S.K."/>
        </authorList>
    </citation>
    <scope>NUCLEOTIDE SEQUENCE [LARGE SCALE GENOMIC DNA]</scope>
    <source>
        <tissue evidence="1">Muscle</tissue>
    </source>
</reference>
<organism evidence="1 2">
    <name type="scientific">Liparis tanakae</name>
    <name type="common">Tanaka's snailfish</name>
    <dbReference type="NCBI Taxonomy" id="230148"/>
    <lineage>
        <taxon>Eukaryota</taxon>
        <taxon>Metazoa</taxon>
        <taxon>Chordata</taxon>
        <taxon>Craniata</taxon>
        <taxon>Vertebrata</taxon>
        <taxon>Euteleostomi</taxon>
        <taxon>Actinopterygii</taxon>
        <taxon>Neopterygii</taxon>
        <taxon>Teleostei</taxon>
        <taxon>Neoteleostei</taxon>
        <taxon>Acanthomorphata</taxon>
        <taxon>Eupercaria</taxon>
        <taxon>Perciformes</taxon>
        <taxon>Cottioidei</taxon>
        <taxon>Cottales</taxon>
        <taxon>Liparidae</taxon>
        <taxon>Liparis</taxon>
    </lineage>
</organism>
<protein>
    <submittedName>
        <fullName evidence="1">Uncharacterized protein</fullName>
    </submittedName>
</protein>
<comment type="caution">
    <text evidence="1">The sequence shown here is derived from an EMBL/GenBank/DDBJ whole genome shotgun (WGS) entry which is preliminary data.</text>
</comment>
<dbReference type="AlphaFoldDB" id="A0A4Z2HFK7"/>
<gene>
    <name evidence="1" type="ORF">EYF80_025440</name>
</gene>
<proteinExistence type="predicted"/>
<name>A0A4Z2HFK7_9TELE</name>
<dbReference type="Proteomes" id="UP000314294">
    <property type="component" value="Unassembled WGS sequence"/>
</dbReference>
<accession>A0A4Z2HFK7</accession>
<sequence>MIRLLAISLSMKPGMRDVALRDTNTLLLINVQRLSSRDFLFAPLRDAYRQNDMPRLNGSLRLPGALPAARIDQLLILLFLYSSISPSRYPVPDRLARFIHSNNDVVDARQVVVELLTLHCCFQSTGQLSLPVG</sequence>
<dbReference type="EMBL" id="SRLO01000255">
    <property type="protein sequence ID" value="TNN64310.1"/>
    <property type="molecule type" value="Genomic_DNA"/>
</dbReference>
<evidence type="ECO:0000313" key="1">
    <source>
        <dbReference type="EMBL" id="TNN64310.1"/>
    </source>
</evidence>